<organism evidence="3 4">
    <name type="scientific">Hypsizygus marmoreus</name>
    <name type="common">White beech mushroom</name>
    <name type="synonym">Agaricus marmoreus</name>
    <dbReference type="NCBI Taxonomy" id="39966"/>
    <lineage>
        <taxon>Eukaryota</taxon>
        <taxon>Fungi</taxon>
        <taxon>Dikarya</taxon>
        <taxon>Basidiomycota</taxon>
        <taxon>Agaricomycotina</taxon>
        <taxon>Agaricomycetes</taxon>
        <taxon>Agaricomycetidae</taxon>
        <taxon>Agaricales</taxon>
        <taxon>Tricholomatineae</taxon>
        <taxon>Lyophyllaceae</taxon>
        <taxon>Hypsizygus</taxon>
    </lineage>
</organism>
<dbReference type="InterPro" id="IPR025959">
    <property type="entry name" value="Winged_HTH_dom"/>
</dbReference>
<gene>
    <name evidence="3" type="ORF">Hypma_004707</name>
</gene>
<dbReference type="PANTHER" id="PTHR46564">
    <property type="entry name" value="TRANSPOSASE"/>
    <property type="match status" value="1"/>
</dbReference>
<proteinExistence type="predicted"/>
<evidence type="ECO:0000313" key="4">
    <source>
        <dbReference type="Proteomes" id="UP000076154"/>
    </source>
</evidence>
<dbReference type="AlphaFoldDB" id="A0A369J236"/>
<dbReference type="InterPro" id="IPR009057">
    <property type="entry name" value="Homeodomain-like_sf"/>
</dbReference>
<evidence type="ECO:0000259" key="2">
    <source>
        <dbReference type="Pfam" id="PF13592"/>
    </source>
</evidence>
<comment type="caution">
    <text evidence="3">The sequence shown here is derived from an EMBL/GenBank/DDBJ whole genome shotgun (WGS) entry which is preliminary data.</text>
</comment>
<dbReference type="InParanoid" id="A0A369J236"/>
<name>A0A369J236_HYPMA</name>
<reference evidence="3" key="1">
    <citation type="submission" date="2018-04" db="EMBL/GenBank/DDBJ databases">
        <title>Whole genome sequencing of Hypsizygus marmoreus.</title>
        <authorList>
            <person name="Choi I.-G."/>
            <person name="Min B."/>
            <person name="Kim J.-G."/>
            <person name="Kim S."/>
            <person name="Oh Y.-L."/>
            <person name="Kong W.-S."/>
            <person name="Park H."/>
            <person name="Jeong J."/>
            <person name="Song E.-S."/>
        </authorList>
    </citation>
    <scope>NUCLEOTIDE SEQUENCE [LARGE SCALE GENOMIC DNA]</scope>
    <source>
        <strain evidence="3">51987-8</strain>
    </source>
</reference>
<evidence type="ECO:0008006" key="5">
    <source>
        <dbReference type="Google" id="ProtNLM"/>
    </source>
</evidence>
<dbReference type="SUPFAM" id="SSF46689">
    <property type="entry name" value="Homeodomain-like"/>
    <property type="match status" value="1"/>
</dbReference>
<dbReference type="OrthoDB" id="2266637at2759"/>
<dbReference type="Pfam" id="PF13358">
    <property type="entry name" value="DDE_3"/>
    <property type="match status" value="1"/>
</dbReference>
<dbReference type="InterPro" id="IPR036397">
    <property type="entry name" value="RNaseH_sf"/>
</dbReference>
<evidence type="ECO:0000259" key="1">
    <source>
        <dbReference type="Pfam" id="PF13358"/>
    </source>
</evidence>
<evidence type="ECO:0000313" key="3">
    <source>
        <dbReference type="EMBL" id="RDB15210.1"/>
    </source>
</evidence>
<feature type="domain" description="Winged helix-turn helix" evidence="2">
    <location>
        <begin position="85"/>
        <end position="135"/>
    </location>
</feature>
<dbReference type="STRING" id="39966.A0A369J236"/>
<dbReference type="EMBL" id="LUEZ02000184">
    <property type="protein sequence ID" value="RDB15210.1"/>
    <property type="molecule type" value="Genomic_DNA"/>
</dbReference>
<dbReference type="GO" id="GO:0003676">
    <property type="term" value="F:nucleic acid binding"/>
    <property type="evidence" value="ECO:0007669"/>
    <property type="project" value="InterPro"/>
</dbReference>
<accession>A0A369J236</accession>
<dbReference type="NCBIfam" id="NF033545">
    <property type="entry name" value="transpos_IS630"/>
    <property type="match status" value="1"/>
</dbReference>
<keyword evidence="4" id="KW-1185">Reference proteome</keyword>
<protein>
    <recommendedName>
        <fullName evidence="5">Tc1-like transposase DDE domain-containing protein</fullName>
    </recommendedName>
</protein>
<dbReference type="InterPro" id="IPR038717">
    <property type="entry name" value="Tc1-like_DDE_dom"/>
</dbReference>
<dbReference type="Pfam" id="PF13592">
    <property type="entry name" value="HTH_33"/>
    <property type="match status" value="1"/>
</dbReference>
<feature type="domain" description="Tc1-like transposase DDE" evidence="1">
    <location>
        <begin position="148"/>
        <end position="282"/>
    </location>
</feature>
<dbReference type="InterPro" id="IPR047655">
    <property type="entry name" value="Transpos_IS630-like"/>
</dbReference>
<dbReference type="Gene3D" id="3.30.420.10">
    <property type="entry name" value="Ribonuclease H-like superfamily/Ribonuclease H"/>
    <property type="match status" value="1"/>
</dbReference>
<dbReference type="PANTHER" id="PTHR46564:SF1">
    <property type="entry name" value="TRANSPOSASE"/>
    <property type="match status" value="1"/>
</dbReference>
<sequence>MPRGRTLSDDLRWTILQMARTMNSTSISSLTGIGKRTIERLMADYRRIGTVERLRRPCLRGKRKLSSRNVQFIRGNVRFRPDIYLDELRALVSERCGVEVTESTIWRVLKRSGFTMKKVTRAALERNEDSRAAFRFNFGLTCDPETSVFVDESSFNRLTANRGRGWAIKGQLAALQSFFVRGRRYSLLPALSVHGMVYGKVVEGSFTKMRFIEFIEGLLDRMDETMPRGSVIIMDNARIHKDPRISEIIEERGYRVMYLPPYSPDFNPIELAFSKIKAFIHRDGTLHRQDLDPDVDDTYIYVHLLKAAFSVTPADARRWFHRCGYL</sequence>
<dbReference type="Proteomes" id="UP000076154">
    <property type="component" value="Unassembled WGS sequence"/>
</dbReference>